<proteinExistence type="predicted"/>
<protein>
    <submittedName>
        <fullName evidence="1">Uncharacterized protein</fullName>
    </submittedName>
</protein>
<gene>
    <name evidence="1" type="ORF">K2173_004831</name>
</gene>
<organism evidence="1 2">
    <name type="scientific">Erythroxylum novogranatense</name>
    <dbReference type="NCBI Taxonomy" id="1862640"/>
    <lineage>
        <taxon>Eukaryota</taxon>
        <taxon>Viridiplantae</taxon>
        <taxon>Streptophyta</taxon>
        <taxon>Embryophyta</taxon>
        <taxon>Tracheophyta</taxon>
        <taxon>Spermatophyta</taxon>
        <taxon>Magnoliopsida</taxon>
        <taxon>eudicotyledons</taxon>
        <taxon>Gunneridae</taxon>
        <taxon>Pentapetalae</taxon>
        <taxon>rosids</taxon>
        <taxon>fabids</taxon>
        <taxon>Malpighiales</taxon>
        <taxon>Erythroxylaceae</taxon>
        <taxon>Erythroxylum</taxon>
    </lineage>
</organism>
<dbReference type="AlphaFoldDB" id="A0AAV8SKG2"/>
<reference evidence="1 2" key="1">
    <citation type="submission" date="2021-09" db="EMBL/GenBank/DDBJ databases">
        <title>Genomic insights and catalytic innovation underlie evolution of tropane alkaloids biosynthesis.</title>
        <authorList>
            <person name="Wang Y.-J."/>
            <person name="Tian T."/>
            <person name="Huang J.-P."/>
            <person name="Huang S.-X."/>
        </authorList>
    </citation>
    <scope>NUCLEOTIDE SEQUENCE [LARGE SCALE GENOMIC DNA]</scope>
    <source>
        <strain evidence="1">KIB-2018</strain>
        <tissue evidence="1">Leaf</tissue>
    </source>
</reference>
<dbReference type="Proteomes" id="UP001159364">
    <property type="component" value="Linkage Group LG10"/>
</dbReference>
<dbReference type="EMBL" id="JAIWQS010000010">
    <property type="protein sequence ID" value="KAJ8752543.1"/>
    <property type="molecule type" value="Genomic_DNA"/>
</dbReference>
<accession>A0AAV8SKG2</accession>
<evidence type="ECO:0000313" key="1">
    <source>
        <dbReference type="EMBL" id="KAJ8752543.1"/>
    </source>
</evidence>
<comment type="caution">
    <text evidence="1">The sequence shown here is derived from an EMBL/GenBank/DDBJ whole genome shotgun (WGS) entry which is preliminary data.</text>
</comment>
<evidence type="ECO:0000313" key="2">
    <source>
        <dbReference type="Proteomes" id="UP001159364"/>
    </source>
</evidence>
<keyword evidence="2" id="KW-1185">Reference proteome</keyword>
<sequence length="71" mass="7436">MIHWLRFANEHKVARICTSDGNLVTLVANPATKSGALVTLADLHPSCPFLHQEGSLGVSGNQLKAGPSAVS</sequence>
<name>A0AAV8SKG2_9ROSI</name>